<organism evidence="1 2">
    <name type="scientific">Bacteroides ovatus</name>
    <dbReference type="NCBI Taxonomy" id="28116"/>
    <lineage>
        <taxon>Bacteria</taxon>
        <taxon>Pseudomonadati</taxon>
        <taxon>Bacteroidota</taxon>
        <taxon>Bacteroidia</taxon>
        <taxon>Bacteroidales</taxon>
        <taxon>Bacteroidaceae</taxon>
        <taxon>Bacteroides</taxon>
    </lineage>
</organism>
<dbReference type="Gene3D" id="3.40.1350.120">
    <property type="match status" value="1"/>
</dbReference>
<name>A0A6A1XXA6_BACOV</name>
<protein>
    <recommendedName>
        <fullName evidence="3">tRNA nuclease CdiA C-terminal domain-containing protein</fullName>
    </recommendedName>
</protein>
<evidence type="ECO:0000313" key="2">
    <source>
        <dbReference type="Proteomes" id="UP000375690"/>
    </source>
</evidence>
<accession>A0A6A1XXA6</accession>
<dbReference type="EMBL" id="VWFC01000001">
    <property type="protein sequence ID" value="KAB1331210.1"/>
    <property type="molecule type" value="Genomic_DNA"/>
</dbReference>
<comment type="caution">
    <text evidence="1">The sequence shown here is derived from an EMBL/GenBank/DDBJ whole genome shotgun (WGS) entry which is preliminary data.</text>
</comment>
<dbReference type="AlphaFoldDB" id="A0A6A1XXA6"/>
<reference evidence="1 2" key="1">
    <citation type="journal article" date="2019" name="Nat. Med.">
        <title>A library of human gut bacterial isolates paired with longitudinal multiomics data enables mechanistic microbiome research.</title>
        <authorList>
            <person name="Poyet M."/>
            <person name="Groussin M."/>
            <person name="Gibbons S.M."/>
            <person name="Avila-Pacheco J."/>
            <person name="Jiang X."/>
            <person name="Kearney S.M."/>
            <person name="Perrotta A.R."/>
            <person name="Berdy B."/>
            <person name="Zhao S."/>
            <person name="Lieberman T.D."/>
            <person name="Swanson P.K."/>
            <person name="Smith M."/>
            <person name="Roesemann S."/>
            <person name="Alexander J.E."/>
            <person name="Rich S.A."/>
            <person name="Livny J."/>
            <person name="Vlamakis H."/>
            <person name="Clish C."/>
            <person name="Bullock K."/>
            <person name="Deik A."/>
            <person name="Scott J."/>
            <person name="Pierce K.A."/>
            <person name="Xavier R.J."/>
            <person name="Alm E.J."/>
        </authorList>
    </citation>
    <scope>NUCLEOTIDE SEQUENCE [LARGE SCALE GENOMIC DNA]</scope>
    <source>
        <strain evidence="1 2">BIOML-A2</strain>
    </source>
</reference>
<evidence type="ECO:0000313" key="1">
    <source>
        <dbReference type="EMBL" id="KAB1331210.1"/>
    </source>
</evidence>
<gene>
    <name evidence="1" type="ORF">F3B53_00115</name>
</gene>
<dbReference type="Proteomes" id="UP000375690">
    <property type="component" value="Unassembled WGS sequence"/>
</dbReference>
<dbReference type="RefSeq" id="WP_272196909.1">
    <property type="nucleotide sequence ID" value="NZ_CP113514.1"/>
</dbReference>
<proteinExistence type="predicted"/>
<sequence>MAKIDENKYKRALLQRTEGYAANVRTIYLDVMGQLISLALEIEPIHDAKKPFVFADYPTISDKANVLLRELYTRVYQQIQSGIINEWEQANLKSDELVRSVFGKKAVDNEHFARYFGRNKKAMDSFFARRSGDDGLNLSQRIWKYEGQFRQEMEMSIDCCIGQGMSANSMAAKVKQFLNQPDKLFRRVRDERGELVLSKNAKAYHPGPGQYRSSSRNAQRLARTEPNIAYRTADHERWAQLDFVVGIEIKLSKNHPEKDICDKLAGVYPKGFKFTGWHSNCMCHAISVLASDDEVDMLTDKILAGEETAGFKSKNEVTELPSEFYSWMQENEERIEKANNRGTLPYWIKDNPQYTGVKVKAMNTGERNDIRKKSKEKYQSYDEKWDRTYFDEFSGGFNVYHQEHQFTNTQGGGDAEKMVGKLLAKNNGKQVEFLPENGKGKGVPDLMFDDHTWDVKYIDNANENTIRAYIKDARKADRAIFYFTNEKYQELRSAINREVGRFKGMNRLGELPDIYYMDNEGLLKLLWKK</sequence>
<evidence type="ECO:0008006" key="3">
    <source>
        <dbReference type="Google" id="ProtNLM"/>
    </source>
</evidence>